<keyword evidence="7" id="KW-0521">NADP</keyword>
<accession>A0A0V0XKJ3</accession>
<comment type="similarity">
    <text evidence="3">Belongs to the short-chain dehydrogenases/reductases (SDR) family.</text>
</comment>
<proteinExistence type="inferred from homology"/>
<dbReference type="CDD" id="cd05327">
    <property type="entry name" value="retinol-DH_like_SDR_c_like"/>
    <property type="match status" value="1"/>
</dbReference>
<dbReference type="CDD" id="cd00201">
    <property type="entry name" value="WW"/>
    <property type="match status" value="1"/>
</dbReference>
<dbReference type="GO" id="GO:0016491">
    <property type="term" value="F:oxidoreductase activity"/>
    <property type="evidence" value="ECO:0007669"/>
    <property type="project" value="UniProtKB-KW"/>
</dbReference>
<dbReference type="SUPFAM" id="SSF51045">
    <property type="entry name" value="WW domain"/>
    <property type="match status" value="2"/>
</dbReference>
<dbReference type="EMBL" id="JYDU01000233">
    <property type="protein sequence ID" value="KRX88497.1"/>
    <property type="molecule type" value="Genomic_DNA"/>
</dbReference>
<organism evidence="12 13">
    <name type="scientific">Trichinella pseudospiralis</name>
    <name type="common">Parasitic roundworm</name>
    <dbReference type="NCBI Taxonomy" id="6337"/>
    <lineage>
        <taxon>Eukaryota</taxon>
        <taxon>Metazoa</taxon>
        <taxon>Ecdysozoa</taxon>
        <taxon>Nematoda</taxon>
        <taxon>Enoplea</taxon>
        <taxon>Dorylaimia</taxon>
        <taxon>Trichinellida</taxon>
        <taxon>Trichinellidae</taxon>
        <taxon>Trichinella</taxon>
    </lineage>
</organism>
<protein>
    <recommendedName>
        <fullName evidence="4">WW domain-containing oxidoreductase</fullName>
    </recommendedName>
</protein>
<evidence type="ECO:0000259" key="11">
    <source>
        <dbReference type="PROSITE" id="PS50020"/>
    </source>
</evidence>
<evidence type="ECO:0000256" key="4">
    <source>
        <dbReference type="ARBA" id="ARBA00016094"/>
    </source>
</evidence>
<dbReference type="Pfam" id="PF00106">
    <property type="entry name" value="adh_short"/>
    <property type="match status" value="1"/>
</dbReference>
<dbReference type="STRING" id="6337.A0A0V0XKJ3"/>
<dbReference type="FunFam" id="3.40.50.720:FF:000353">
    <property type="entry name" value="WW domain-containing oxidoreductase"/>
    <property type="match status" value="1"/>
</dbReference>
<evidence type="ECO:0000256" key="6">
    <source>
        <dbReference type="ARBA" id="ARBA00022703"/>
    </source>
</evidence>
<keyword evidence="10" id="KW-0458">Lysosome</keyword>
<reference evidence="12 13" key="1">
    <citation type="submission" date="2015-01" db="EMBL/GenBank/DDBJ databases">
        <title>Evolution of Trichinella species and genotypes.</title>
        <authorList>
            <person name="Korhonen P.K."/>
            <person name="Edoardo P."/>
            <person name="Giuseppe L.R."/>
            <person name="Gasser R.B."/>
        </authorList>
    </citation>
    <scope>NUCLEOTIDE SEQUENCE [LARGE SCALE GENOMIC DNA]</scope>
    <source>
        <strain evidence="12">ISS141</strain>
    </source>
</reference>
<keyword evidence="9" id="KW-0333">Golgi apparatus</keyword>
<keyword evidence="8" id="KW-0560">Oxidoreductase</keyword>
<dbReference type="Gene3D" id="2.20.70.10">
    <property type="match status" value="1"/>
</dbReference>
<dbReference type="SMART" id="SM00456">
    <property type="entry name" value="WW"/>
    <property type="match status" value="2"/>
</dbReference>
<dbReference type="GO" id="GO:0006915">
    <property type="term" value="P:apoptotic process"/>
    <property type="evidence" value="ECO:0007669"/>
    <property type="project" value="UniProtKB-KW"/>
</dbReference>
<keyword evidence="6" id="KW-0053">Apoptosis</keyword>
<keyword evidence="5" id="KW-0879">Wnt signaling pathway</keyword>
<evidence type="ECO:0000256" key="8">
    <source>
        <dbReference type="ARBA" id="ARBA00023002"/>
    </source>
</evidence>
<gene>
    <name evidence="12" type="primary">WWOX</name>
    <name evidence="12" type="ORF">T4E_8130</name>
</gene>
<dbReference type="PANTHER" id="PTHR24320">
    <property type="entry name" value="RETINOL DEHYDROGENASE"/>
    <property type="match status" value="1"/>
</dbReference>
<evidence type="ECO:0000313" key="12">
    <source>
        <dbReference type="EMBL" id="KRX88497.1"/>
    </source>
</evidence>
<evidence type="ECO:0000256" key="3">
    <source>
        <dbReference type="ARBA" id="ARBA00006484"/>
    </source>
</evidence>
<name>A0A0V0XKJ3_TRIPS</name>
<dbReference type="InterPro" id="IPR002347">
    <property type="entry name" value="SDR_fam"/>
</dbReference>
<evidence type="ECO:0000256" key="5">
    <source>
        <dbReference type="ARBA" id="ARBA00022687"/>
    </source>
</evidence>
<feature type="domain" description="WW" evidence="11">
    <location>
        <begin position="52"/>
        <end position="85"/>
    </location>
</feature>
<dbReference type="GO" id="GO:0016055">
    <property type="term" value="P:Wnt signaling pathway"/>
    <property type="evidence" value="ECO:0007669"/>
    <property type="project" value="UniProtKB-KW"/>
</dbReference>
<comment type="subcellular location">
    <subcellularLocation>
        <location evidence="2">Golgi apparatus</location>
    </subcellularLocation>
    <subcellularLocation>
        <location evidence="1">Lysosome</location>
    </subcellularLocation>
</comment>
<feature type="domain" description="WW" evidence="11">
    <location>
        <begin position="11"/>
        <end position="44"/>
    </location>
</feature>
<dbReference type="Pfam" id="PF00397">
    <property type="entry name" value="WW"/>
    <property type="match status" value="1"/>
</dbReference>
<evidence type="ECO:0000256" key="2">
    <source>
        <dbReference type="ARBA" id="ARBA00004555"/>
    </source>
</evidence>
<comment type="caution">
    <text evidence="12">The sequence shown here is derived from an EMBL/GenBank/DDBJ whole genome shotgun (WGS) entry which is preliminary data.</text>
</comment>
<evidence type="ECO:0000256" key="10">
    <source>
        <dbReference type="ARBA" id="ARBA00023228"/>
    </source>
</evidence>
<evidence type="ECO:0000256" key="7">
    <source>
        <dbReference type="ARBA" id="ARBA00022857"/>
    </source>
</evidence>
<dbReference type="GO" id="GO:0005794">
    <property type="term" value="C:Golgi apparatus"/>
    <property type="evidence" value="ECO:0007669"/>
    <property type="project" value="UniProtKB-SubCell"/>
</dbReference>
<dbReference type="GO" id="GO:0005764">
    <property type="term" value="C:lysosome"/>
    <property type="evidence" value="ECO:0007669"/>
    <property type="project" value="UniProtKB-SubCell"/>
</dbReference>
<evidence type="ECO:0000256" key="9">
    <source>
        <dbReference type="ARBA" id="ARBA00023034"/>
    </source>
</evidence>
<dbReference type="InterPro" id="IPR036020">
    <property type="entry name" value="WW_dom_sf"/>
</dbReference>
<dbReference type="PRINTS" id="PR00081">
    <property type="entry name" value="GDHRDH"/>
</dbReference>
<dbReference type="PANTHER" id="PTHR24320:SF282">
    <property type="entry name" value="WW DOMAIN-CONTAINING OXIDOREDUCTASE"/>
    <property type="match status" value="1"/>
</dbReference>
<dbReference type="SUPFAM" id="SSF51735">
    <property type="entry name" value="NAD(P)-binding Rossmann-fold domains"/>
    <property type="match status" value="1"/>
</dbReference>
<evidence type="ECO:0000256" key="1">
    <source>
        <dbReference type="ARBA" id="ARBA00004371"/>
    </source>
</evidence>
<dbReference type="PROSITE" id="PS50020">
    <property type="entry name" value="WW_DOMAIN_2"/>
    <property type="match status" value="2"/>
</dbReference>
<dbReference type="InterPro" id="IPR001202">
    <property type="entry name" value="WW_dom"/>
</dbReference>
<dbReference type="Gene3D" id="3.40.50.720">
    <property type="entry name" value="NAD(P)-binding Rossmann-like Domain"/>
    <property type="match status" value="1"/>
</dbReference>
<dbReference type="AlphaFoldDB" id="A0A0V0XKJ3"/>
<dbReference type="InterPro" id="IPR036291">
    <property type="entry name" value="NAD(P)-bd_dom_sf"/>
</dbReference>
<evidence type="ECO:0000313" key="13">
    <source>
        <dbReference type="Proteomes" id="UP000054815"/>
    </source>
</evidence>
<sequence length="434" mass="49535">MLGFAESDSEDELPSGWEERTTLDNRVYYVNHFEKSVQWNHPRTDRRKTVPAELPKNWKRIVDEENKILYENQVTGFKTYADPRLAVAFEETGAEEEDEEQLPRQRFDARTKALQVLHGIDLSNKTVMITGGTSGIGLEVVKAMLFHGANVIIACRNISRARDTVAKLHTDRRCVKVEFIHCDFASMSSVRRCAETFLASNWKLNVLILNAATLEYSYSVTEDGLERTFSVNYLGQFYLTTFLLKKLQNSAPARIVITTGESHRLYVLFSANYHNLDEDELISRITLTPENKDSYSGIIAYSISKLCLTMFAFYLNEKLSKQRVFCNAVHPGNLVPTRLYRRYCCFRALVWLLKPFTKSADQAASTIVFAAFSPDLNNIGGVYLNSCWFCSPSATSTNRTLQRRLWNVSNEILNSIGATFRIIHDIIQPIRLNS</sequence>
<dbReference type="Proteomes" id="UP000054815">
    <property type="component" value="Unassembled WGS sequence"/>
</dbReference>